<evidence type="ECO:0000256" key="5">
    <source>
        <dbReference type="ARBA" id="ARBA00022692"/>
    </source>
</evidence>
<feature type="transmembrane region" description="Helical" evidence="9">
    <location>
        <begin position="166"/>
        <end position="189"/>
    </location>
</feature>
<dbReference type="PANTHER" id="PTHR43528:SF1">
    <property type="entry name" value="ALPHA-KETOGLUTARATE PERMEASE"/>
    <property type="match status" value="1"/>
</dbReference>
<dbReference type="GO" id="GO:0005886">
    <property type="term" value="C:plasma membrane"/>
    <property type="evidence" value="ECO:0007669"/>
    <property type="project" value="UniProtKB-SubCell"/>
</dbReference>
<feature type="transmembrane region" description="Helical" evidence="9">
    <location>
        <begin position="101"/>
        <end position="119"/>
    </location>
</feature>
<dbReference type="PROSITE" id="PS50850">
    <property type="entry name" value="MFS"/>
    <property type="match status" value="1"/>
</dbReference>
<dbReference type="InterPro" id="IPR036259">
    <property type="entry name" value="MFS_trans_sf"/>
</dbReference>
<keyword evidence="3" id="KW-0813">Transport</keyword>
<keyword evidence="6" id="KW-0769">Symport</keyword>
<keyword evidence="12" id="KW-1185">Reference proteome</keyword>
<dbReference type="Gene3D" id="1.20.1250.20">
    <property type="entry name" value="MFS general substrate transporter like domains"/>
    <property type="match status" value="2"/>
</dbReference>
<feature type="transmembrane region" description="Helical" evidence="9">
    <location>
        <begin position="380"/>
        <end position="404"/>
    </location>
</feature>
<keyword evidence="8 9" id="KW-0472">Membrane</keyword>
<evidence type="ECO:0000256" key="2">
    <source>
        <dbReference type="ARBA" id="ARBA00008240"/>
    </source>
</evidence>
<dbReference type="AlphaFoldDB" id="A0A2K2FX98"/>
<feature type="transmembrane region" description="Helical" evidence="9">
    <location>
        <begin position="201"/>
        <end position="220"/>
    </location>
</feature>
<feature type="transmembrane region" description="Helical" evidence="9">
    <location>
        <begin position="410"/>
        <end position="431"/>
    </location>
</feature>
<keyword evidence="5 9" id="KW-0812">Transmembrane</keyword>
<keyword evidence="7 9" id="KW-1133">Transmembrane helix</keyword>
<evidence type="ECO:0000256" key="7">
    <source>
        <dbReference type="ARBA" id="ARBA00022989"/>
    </source>
</evidence>
<evidence type="ECO:0000256" key="1">
    <source>
        <dbReference type="ARBA" id="ARBA00004651"/>
    </source>
</evidence>
<keyword evidence="4" id="KW-1003">Cell membrane</keyword>
<dbReference type="PROSITE" id="PS00217">
    <property type="entry name" value="SUGAR_TRANSPORT_2"/>
    <property type="match status" value="2"/>
</dbReference>
<name>A0A2K2FX98_9SPHN</name>
<comment type="caution">
    <text evidence="11">The sequence shown here is derived from an EMBL/GenBank/DDBJ whole genome shotgun (WGS) entry which is preliminary data.</text>
</comment>
<dbReference type="InterPro" id="IPR051084">
    <property type="entry name" value="H+-coupled_symporters"/>
</dbReference>
<comment type="similarity">
    <text evidence="2">Belongs to the major facilitator superfamily. Metabolite:H+ Symporter (MHS) family (TC 2.A.1.6) family.</text>
</comment>
<sequence>MTTTALPADGPAVRPEAGYVPGRKDIARALASAMIGNWFELFDFIIYGYFAAQIGIAMFPESDPVTTILSSFATYGVGFVMRPVGSMVLGSMGDRFGRKSALVLTMMLMAGATCATGLIPTYNAIGLVAPALLVLCRLVQGFAAGGEWGGATTFLVEYAPANRRGLFGALQQLSTSLAVVSAVLVALALNTALSPGDLQAWGWRVPFVLGILIAPLGFYLRAKVPETPHFKAERDVPEHPLREALTIHRRTVLTIAGMVVIWTVAGYTYGTFLVSFASQVLEVPSRYALLGTLTGALCNVAVIPLAGWASDKVGRKPFLLASAAGFAFVSIPLFTFMAEARSGISVITATAVAGVFSGLFSGTAPTYLCELLPTRVRYTALSVGYNGAVMLFGGFAPFIATLLVRVTGVTIAPAFYVTAAAVLSFLVIACVRAPDPAKAIDQ</sequence>
<dbReference type="EMBL" id="LYMM01000051">
    <property type="protein sequence ID" value="PNU03419.1"/>
    <property type="molecule type" value="Genomic_DNA"/>
</dbReference>
<proteinExistence type="inferred from homology"/>
<organism evidence="11 12">
    <name type="scientific">Novosphingobium guangzhouense</name>
    <dbReference type="NCBI Taxonomy" id="1850347"/>
    <lineage>
        <taxon>Bacteria</taxon>
        <taxon>Pseudomonadati</taxon>
        <taxon>Pseudomonadota</taxon>
        <taxon>Alphaproteobacteria</taxon>
        <taxon>Sphingomonadales</taxon>
        <taxon>Sphingomonadaceae</taxon>
        <taxon>Novosphingobium</taxon>
    </lineage>
</organism>
<evidence type="ECO:0000313" key="12">
    <source>
        <dbReference type="Proteomes" id="UP000236327"/>
    </source>
</evidence>
<dbReference type="InterPro" id="IPR011701">
    <property type="entry name" value="MFS"/>
</dbReference>
<dbReference type="Proteomes" id="UP000236327">
    <property type="component" value="Unassembled WGS sequence"/>
</dbReference>
<dbReference type="SUPFAM" id="SSF103473">
    <property type="entry name" value="MFS general substrate transporter"/>
    <property type="match status" value="1"/>
</dbReference>
<dbReference type="Pfam" id="PF07690">
    <property type="entry name" value="MFS_1"/>
    <property type="match status" value="1"/>
</dbReference>
<feature type="transmembrane region" description="Helical" evidence="9">
    <location>
        <begin position="65"/>
        <end position="89"/>
    </location>
</feature>
<evidence type="ECO:0000256" key="9">
    <source>
        <dbReference type="SAM" id="Phobius"/>
    </source>
</evidence>
<dbReference type="RefSeq" id="WP_103097848.1">
    <property type="nucleotide sequence ID" value="NZ_LYMM01000051.1"/>
</dbReference>
<feature type="domain" description="Major facilitator superfamily (MFS) profile" evidence="10">
    <location>
        <begin position="29"/>
        <end position="437"/>
    </location>
</feature>
<dbReference type="InterPro" id="IPR020846">
    <property type="entry name" value="MFS_dom"/>
</dbReference>
<dbReference type="FunFam" id="1.20.1250.20:FF:000001">
    <property type="entry name" value="Dicarboxylate MFS transporter"/>
    <property type="match status" value="1"/>
</dbReference>
<comment type="subcellular location">
    <subcellularLocation>
        <location evidence="1">Cell membrane</location>
        <topology evidence="1">Multi-pass membrane protein</topology>
    </subcellularLocation>
</comment>
<evidence type="ECO:0000256" key="3">
    <source>
        <dbReference type="ARBA" id="ARBA00022448"/>
    </source>
</evidence>
<dbReference type="PANTHER" id="PTHR43528">
    <property type="entry name" value="ALPHA-KETOGLUTARATE PERMEASE"/>
    <property type="match status" value="1"/>
</dbReference>
<dbReference type="OrthoDB" id="9783227at2"/>
<feature type="transmembrane region" description="Helical" evidence="9">
    <location>
        <begin position="38"/>
        <end position="59"/>
    </location>
</feature>
<protein>
    <submittedName>
        <fullName evidence="11">General substrate transporter</fullName>
    </submittedName>
</protein>
<evidence type="ECO:0000259" key="10">
    <source>
        <dbReference type="PROSITE" id="PS50850"/>
    </source>
</evidence>
<evidence type="ECO:0000313" key="11">
    <source>
        <dbReference type="EMBL" id="PNU03419.1"/>
    </source>
</evidence>
<accession>A0A2K2FX98</accession>
<dbReference type="Pfam" id="PF00083">
    <property type="entry name" value="Sugar_tr"/>
    <property type="match status" value="1"/>
</dbReference>
<dbReference type="InterPro" id="IPR005828">
    <property type="entry name" value="MFS_sugar_transport-like"/>
</dbReference>
<evidence type="ECO:0000256" key="4">
    <source>
        <dbReference type="ARBA" id="ARBA00022475"/>
    </source>
</evidence>
<feature type="transmembrane region" description="Helical" evidence="9">
    <location>
        <begin position="318"/>
        <end position="338"/>
    </location>
</feature>
<dbReference type="InterPro" id="IPR005829">
    <property type="entry name" value="Sugar_transporter_CS"/>
</dbReference>
<feature type="transmembrane region" description="Helical" evidence="9">
    <location>
        <begin position="344"/>
        <end position="368"/>
    </location>
</feature>
<evidence type="ECO:0000256" key="6">
    <source>
        <dbReference type="ARBA" id="ARBA00022847"/>
    </source>
</evidence>
<dbReference type="GO" id="GO:0015293">
    <property type="term" value="F:symporter activity"/>
    <property type="evidence" value="ECO:0007669"/>
    <property type="project" value="UniProtKB-KW"/>
</dbReference>
<feature type="transmembrane region" description="Helical" evidence="9">
    <location>
        <begin position="287"/>
        <end position="306"/>
    </location>
</feature>
<evidence type="ECO:0000256" key="8">
    <source>
        <dbReference type="ARBA" id="ARBA00023136"/>
    </source>
</evidence>
<reference evidence="11 12" key="1">
    <citation type="submission" date="2016-05" db="EMBL/GenBank/DDBJ databases">
        <title>Complete genome sequence of Novosphingobium guangzhouense SA925(T).</title>
        <authorList>
            <person name="Sha S."/>
        </authorList>
    </citation>
    <scope>NUCLEOTIDE SEQUENCE [LARGE SCALE GENOMIC DNA]</scope>
    <source>
        <strain evidence="11 12">SA925</strain>
    </source>
</reference>
<gene>
    <name evidence="11" type="ORF">A8V01_06815</name>
</gene>
<feature type="transmembrane region" description="Helical" evidence="9">
    <location>
        <begin position="252"/>
        <end position="275"/>
    </location>
</feature>
<dbReference type="PROSITE" id="PS00216">
    <property type="entry name" value="SUGAR_TRANSPORT_1"/>
    <property type="match status" value="1"/>
</dbReference>